<keyword evidence="4" id="KW-1185">Reference proteome</keyword>
<evidence type="ECO:0000256" key="2">
    <source>
        <dbReference type="SAM" id="Phobius"/>
    </source>
</evidence>
<keyword evidence="2" id="KW-0472">Membrane</keyword>
<name>A0A1M2W429_TRAPU</name>
<evidence type="ECO:0000256" key="1">
    <source>
        <dbReference type="SAM" id="MobiDB-lite"/>
    </source>
</evidence>
<feature type="region of interest" description="Disordered" evidence="1">
    <location>
        <begin position="195"/>
        <end position="226"/>
    </location>
</feature>
<feature type="compositionally biased region" description="Low complexity" evidence="1">
    <location>
        <begin position="195"/>
        <end position="204"/>
    </location>
</feature>
<feature type="compositionally biased region" description="Basic and acidic residues" evidence="1">
    <location>
        <begin position="133"/>
        <end position="150"/>
    </location>
</feature>
<feature type="region of interest" description="Disordered" evidence="1">
    <location>
        <begin position="72"/>
        <end position="157"/>
    </location>
</feature>
<dbReference type="OMA" id="SHGDADY"/>
<dbReference type="Proteomes" id="UP000184267">
    <property type="component" value="Unassembled WGS sequence"/>
</dbReference>
<comment type="caution">
    <text evidence="3">The sequence shown here is derived from an EMBL/GenBank/DDBJ whole genome shotgun (WGS) entry which is preliminary data.</text>
</comment>
<accession>A0A1M2W429</accession>
<dbReference type="OrthoDB" id="2753042at2759"/>
<evidence type="ECO:0000313" key="3">
    <source>
        <dbReference type="EMBL" id="OJT14566.1"/>
    </source>
</evidence>
<keyword evidence="2" id="KW-1133">Transmembrane helix</keyword>
<keyword evidence="2" id="KW-0812">Transmembrane</keyword>
<proteinExistence type="predicted"/>
<feature type="transmembrane region" description="Helical" evidence="2">
    <location>
        <begin position="364"/>
        <end position="388"/>
    </location>
</feature>
<sequence>MNGTNNAECDGAEVDVATNLNGMASGEPQLAVAFQEAREYWARHPDDTENAPTDIHGEIEQWLVENRLLEPTHPLCDEPQGEPEEPSAGESPAKRTGFKLPRIRPLNLRRMSLPTRGSSPALQPLSPGHVQRRHTDGEALVRADESRDDTPPVVAPLSPRKLFRGAAGVFLSARRKRSKAPVPASTASNEALADAVGDSASASGEPPCSDASDSVLSDNPLLGEHGPEAAESIYEDAVDALPAFFEAAAGAHGLSELRHADALSSRPTDTESAKLPFGREADADADDDVDPAYAALMPILYELDALAENPRHTAIAASHGDADYAHFWETFAQLSARDVLFAVYALRAEAADGPHLESEGQGPLLMVLAVVSALWASGASVLALYLYFHLP</sequence>
<dbReference type="EMBL" id="MNAD01000277">
    <property type="protein sequence ID" value="OJT14566.1"/>
    <property type="molecule type" value="Genomic_DNA"/>
</dbReference>
<gene>
    <name evidence="3" type="ORF">TRAPUB_8899</name>
</gene>
<evidence type="ECO:0000313" key="4">
    <source>
        <dbReference type="Proteomes" id="UP000184267"/>
    </source>
</evidence>
<organism evidence="3 4">
    <name type="scientific">Trametes pubescens</name>
    <name type="common">White-rot fungus</name>
    <dbReference type="NCBI Taxonomy" id="154538"/>
    <lineage>
        <taxon>Eukaryota</taxon>
        <taxon>Fungi</taxon>
        <taxon>Dikarya</taxon>
        <taxon>Basidiomycota</taxon>
        <taxon>Agaricomycotina</taxon>
        <taxon>Agaricomycetes</taxon>
        <taxon>Polyporales</taxon>
        <taxon>Polyporaceae</taxon>
        <taxon>Trametes</taxon>
    </lineage>
</organism>
<protein>
    <submittedName>
        <fullName evidence="3">Uncharacterized protein</fullName>
    </submittedName>
</protein>
<reference evidence="3 4" key="1">
    <citation type="submission" date="2016-10" db="EMBL/GenBank/DDBJ databases">
        <title>Genome sequence of the basidiomycete white-rot fungus Trametes pubescens.</title>
        <authorList>
            <person name="Makela M.R."/>
            <person name="Granchi Z."/>
            <person name="Peng M."/>
            <person name="De Vries R.P."/>
            <person name="Grigoriev I."/>
            <person name="Riley R."/>
            <person name="Hilden K."/>
        </authorList>
    </citation>
    <scope>NUCLEOTIDE SEQUENCE [LARGE SCALE GENOMIC DNA]</scope>
    <source>
        <strain evidence="3 4">FBCC735</strain>
    </source>
</reference>
<dbReference type="AlphaFoldDB" id="A0A1M2W429"/>